<keyword evidence="3" id="KW-1185">Reference proteome</keyword>
<feature type="compositionally biased region" description="Polar residues" evidence="1">
    <location>
        <begin position="610"/>
        <end position="620"/>
    </location>
</feature>
<evidence type="ECO:0000313" key="2">
    <source>
        <dbReference type="EMBL" id="KAE8245246.1"/>
    </source>
</evidence>
<evidence type="ECO:0000256" key="1">
    <source>
        <dbReference type="SAM" id="MobiDB-lite"/>
    </source>
</evidence>
<reference evidence="2" key="2">
    <citation type="journal article" date="2019" name="IMA Fungus">
        <title>Genome sequencing and comparison of five Tilletia species to identify candidate genes for the detection of regulated species infecting wheat.</title>
        <authorList>
            <person name="Nguyen H.D.T."/>
            <person name="Sultana T."/>
            <person name="Kesanakurti P."/>
            <person name="Hambleton S."/>
        </authorList>
    </citation>
    <scope>NUCLEOTIDE SEQUENCE</scope>
    <source>
        <strain evidence="2">DAOMC 236416</strain>
    </source>
</reference>
<evidence type="ECO:0000313" key="3">
    <source>
        <dbReference type="Proteomes" id="UP000077521"/>
    </source>
</evidence>
<feature type="compositionally biased region" description="Acidic residues" evidence="1">
    <location>
        <begin position="643"/>
        <end position="700"/>
    </location>
</feature>
<proteinExistence type="predicted"/>
<dbReference type="AlphaFoldDB" id="A0A177TQM4"/>
<reference evidence="2" key="1">
    <citation type="submission" date="2016-04" db="EMBL/GenBank/DDBJ databases">
        <authorList>
            <person name="Nguyen H.D."/>
            <person name="Samba Siva P."/>
            <person name="Cullis J."/>
            <person name="Levesque C.A."/>
            <person name="Hambleton S."/>
        </authorList>
    </citation>
    <scope>NUCLEOTIDE SEQUENCE</scope>
    <source>
        <strain evidence="2">DAOMC 236416</strain>
    </source>
</reference>
<feature type="compositionally biased region" description="Polar residues" evidence="1">
    <location>
        <begin position="48"/>
        <end position="57"/>
    </location>
</feature>
<comment type="caution">
    <text evidence="2">The sequence shown here is derived from an EMBL/GenBank/DDBJ whole genome shotgun (WGS) entry which is preliminary data.</text>
</comment>
<dbReference type="EMBL" id="LWDF02000525">
    <property type="protein sequence ID" value="KAE8245246.1"/>
    <property type="molecule type" value="Genomic_DNA"/>
</dbReference>
<dbReference type="Proteomes" id="UP000077521">
    <property type="component" value="Unassembled WGS sequence"/>
</dbReference>
<gene>
    <name evidence="2" type="ORF">A4X13_0g6019</name>
</gene>
<feature type="region of interest" description="Disordered" evidence="1">
    <location>
        <begin position="1"/>
        <end position="57"/>
    </location>
</feature>
<protein>
    <submittedName>
        <fullName evidence="2">Uncharacterized protein</fullName>
    </submittedName>
</protein>
<accession>A0A177TQM4</accession>
<sequence length="751" mass="85509">MSTGKENRATVRSASPPAPSDAQSQKRPRQNSPESASVTSHVRAPVHTSENSARQSATSRFFKTPELVLTLFSFMTLEKVDLINFTSVSTYLRDLALPLLVRSMSVPLSHADQVCDFFEDNSDLIEHVRHIRVYDDEVHQYYLFDNYEAPLDRPNLDEYEQLSDLNRLLTLLEERGTVPLPLFDFSLGHGGIKELYTMLQNRLSIQERVAAVRVISDFEPLYHRGYSTQDSYRPLIVEVWDDLHKLLMSICDTQDHANSTALRVFHYVDCMLYGAHLQAVLPSIKLELFEKLASRLQDFAIAMSNPDEGLDRLLSPDWPELQRFQLSAASTNFGENPQPRDDVQRIINSFLRRSSQLNDSQIHLAWKFCPLSDIPKLKKCYISVDGIEAAAATQFMQRHQKLDDLRWYVSSWDANAITANFQPPPSLRVLRSSPKIVKACLQAGVRLSHVQLATSGNWYLLGLPECVHLNETPADSITCLEVDIVLDHLDVVISKIKKLFPRDVLPNLVELVLCTRMGHREAEMETRKESAQILQRLLKELDRSVSPKLRALRVQHGGANYLPTNRKLATIVKTFPRTLEYLSWNPSRLNNTQYYRVLRPLTFQGKAMKISTSASQSNTDVKLKAGEEADNVDAEDRTHGEEEMGGEEGNDEEEQAEEEDEEETDDEDEGMDEENADEEEETDGEEEETGDEDEDEDEDEATRKSVRLQSLPPSFRLKVDQETGVWDQPAEVNESYTLFDHTGNEPRLKAL</sequence>
<organism evidence="2 3">
    <name type="scientific">Tilletia indica</name>
    <dbReference type="NCBI Taxonomy" id="43049"/>
    <lineage>
        <taxon>Eukaryota</taxon>
        <taxon>Fungi</taxon>
        <taxon>Dikarya</taxon>
        <taxon>Basidiomycota</taxon>
        <taxon>Ustilaginomycotina</taxon>
        <taxon>Exobasidiomycetes</taxon>
        <taxon>Tilletiales</taxon>
        <taxon>Tilletiaceae</taxon>
        <taxon>Tilletia</taxon>
    </lineage>
</organism>
<feature type="region of interest" description="Disordered" evidence="1">
    <location>
        <begin position="610"/>
        <end position="722"/>
    </location>
</feature>
<name>A0A177TQM4_9BASI</name>
<feature type="compositionally biased region" description="Polar residues" evidence="1">
    <location>
        <begin position="30"/>
        <end position="40"/>
    </location>
</feature>